<sequence>MAAARHCYHAGSEAAAMAHLERAHVLGQRHVAPHVRTHYWMLKIGLRRGAPRQVWGQLLRIVLGALGSALGIVPTGNTGGTDIGMFRRLPLDPALRRLLDK</sequence>
<accession>A0ABM8C796</accession>
<evidence type="ECO:0008006" key="3">
    <source>
        <dbReference type="Google" id="ProtNLM"/>
    </source>
</evidence>
<dbReference type="Pfam" id="PF12487">
    <property type="entry name" value="DUF3703"/>
    <property type="match status" value="1"/>
</dbReference>
<proteinExistence type="predicted"/>
<dbReference type="Proteomes" id="UP001163336">
    <property type="component" value="Chromosome"/>
</dbReference>
<reference evidence="1" key="1">
    <citation type="submission" date="2022-11" db="EMBL/GenBank/DDBJ databases">
        <title>Isolation and characterization of PLA-degrading bacterium Massilia sp. from Antarctic soil.</title>
        <authorList>
            <person name="Sato K."/>
            <person name="Gomez-Fuentes C."/>
            <person name="Ahmad S.A."/>
            <person name="Zulkharnain A."/>
        </authorList>
    </citation>
    <scope>NUCLEOTIDE SEQUENCE</scope>
    <source>
        <strain evidence="1">N-3</strain>
    </source>
</reference>
<organism evidence="1 2">
    <name type="scientific">Massilia varians</name>
    <dbReference type="NCBI Taxonomy" id="457921"/>
    <lineage>
        <taxon>Bacteria</taxon>
        <taxon>Pseudomonadati</taxon>
        <taxon>Pseudomonadota</taxon>
        <taxon>Betaproteobacteria</taxon>
        <taxon>Burkholderiales</taxon>
        <taxon>Oxalobacteraceae</taxon>
        <taxon>Telluria group</taxon>
        <taxon>Massilia</taxon>
    </lineage>
</organism>
<dbReference type="InterPro" id="IPR022172">
    <property type="entry name" value="DUF3703"/>
</dbReference>
<name>A0ABM8C796_9BURK</name>
<dbReference type="RefSeq" id="WP_281907635.1">
    <property type="nucleotide sequence ID" value="NZ_AP026966.1"/>
</dbReference>
<gene>
    <name evidence="1" type="ORF">MasN3_25820</name>
</gene>
<protein>
    <recommendedName>
        <fullName evidence="3">DUF3703 domain-containing protein</fullName>
    </recommendedName>
</protein>
<keyword evidence="2" id="KW-1185">Reference proteome</keyword>
<evidence type="ECO:0000313" key="1">
    <source>
        <dbReference type="EMBL" id="BDT59088.1"/>
    </source>
</evidence>
<evidence type="ECO:0000313" key="2">
    <source>
        <dbReference type="Proteomes" id="UP001163336"/>
    </source>
</evidence>
<dbReference type="EMBL" id="AP026966">
    <property type="protein sequence ID" value="BDT59088.1"/>
    <property type="molecule type" value="Genomic_DNA"/>
</dbReference>